<proteinExistence type="predicted"/>
<name>Q8FPE7_COREF</name>
<dbReference type="InterPro" id="IPR011256">
    <property type="entry name" value="Reg_factor_effector_dom_sf"/>
</dbReference>
<dbReference type="KEGG" id="cef:CE1831"/>
<dbReference type="Pfam" id="PF06445">
    <property type="entry name" value="GyrI-like"/>
    <property type="match status" value="1"/>
</dbReference>
<evidence type="ECO:0000313" key="2">
    <source>
        <dbReference type="EMBL" id="BAC18641.1"/>
    </source>
</evidence>
<reference evidence="2 3" key="1">
    <citation type="journal article" date="2003" name="Genome Res.">
        <title>Comparative complete genome sequence analysis of the amino acid replacements responsible for the thermostability of Corynebacterium efficiens.</title>
        <authorList>
            <person name="Nishio Y."/>
            <person name="Nakamura Y."/>
            <person name="Kawarabayasi Y."/>
            <person name="Usuda Y."/>
            <person name="Kimura E."/>
            <person name="Sugimoto S."/>
            <person name="Matsui K."/>
            <person name="Yamagishi A."/>
            <person name="Kikuchi H."/>
            <person name="Ikeo K."/>
            <person name="Gojobori T."/>
        </authorList>
    </citation>
    <scope>NUCLEOTIDE SEQUENCE [LARGE SCALE GENOMIC DNA]</scope>
    <source>
        <strain evidence="3">DSM 44549 / YS-314 / AJ 12310 / JCM 11189 / NBRC 100395</strain>
    </source>
</reference>
<dbReference type="EMBL" id="BA000035">
    <property type="protein sequence ID" value="BAC18641.1"/>
    <property type="molecule type" value="Genomic_DNA"/>
</dbReference>
<organism evidence="2 3">
    <name type="scientific">Corynebacterium efficiens (strain DSM 44549 / YS-314 / AJ 12310 / JCM 11189 / NBRC 100395)</name>
    <dbReference type="NCBI Taxonomy" id="196164"/>
    <lineage>
        <taxon>Bacteria</taxon>
        <taxon>Bacillati</taxon>
        <taxon>Actinomycetota</taxon>
        <taxon>Actinomycetes</taxon>
        <taxon>Mycobacteriales</taxon>
        <taxon>Corynebacteriaceae</taxon>
        <taxon>Corynebacterium</taxon>
    </lineage>
</organism>
<keyword evidence="3" id="KW-1185">Reference proteome</keyword>
<dbReference type="AlphaFoldDB" id="Q8FPE7"/>
<dbReference type="eggNOG" id="COG4978">
    <property type="taxonomic scope" value="Bacteria"/>
</dbReference>
<sequence length="187" mass="20654">MAGTARVNLGMPTLLTDTRFEKIPAHDVVGIRVIISSDEITDLFDRGFAEIRKMLTIEGIEPAGPGRAYYFGEVSDTVDILVGFPVSPVQADTLRRGALSQSGGDIDDIVLHHFRDMKTFHSRHTGAYDGLQETWNQAFTEIEELGCRLPAVTVGWEEYVTTPCSTQNPETMITDVFVQVCQVPAHV</sequence>
<dbReference type="Gene3D" id="3.20.80.10">
    <property type="entry name" value="Regulatory factor, effector binding domain"/>
    <property type="match status" value="1"/>
</dbReference>
<dbReference type="InterPro" id="IPR010499">
    <property type="entry name" value="AraC_E-bd"/>
</dbReference>
<dbReference type="InterPro" id="IPR029442">
    <property type="entry name" value="GyrI-like"/>
</dbReference>
<protein>
    <recommendedName>
        <fullName evidence="1">AraC effector-binding domain-containing protein</fullName>
    </recommendedName>
</protein>
<dbReference type="Proteomes" id="UP000001409">
    <property type="component" value="Chromosome"/>
</dbReference>
<dbReference type="SUPFAM" id="SSF55136">
    <property type="entry name" value="Probable bacterial effector-binding domain"/>
    <property type="match status" value="1"/>
</dbReference>
<evidence type="ECO:0000313" key="3">
    <source>
        <dbReference type="Proteomes" id="UP000001409"/>
    </source>
</evidence>
<dbReference type="SMART" id="SM00871">
    <property type="entry name" value="AraC_E_bind"/>
    <property type="match status" value="1"/>
</dbReference>
<evidence type="ECO:0000259" key="1">
    <source>
        <dbReference type="SMART" id="SM00871"/>
    </source>
</evidence>
<accession>Q8FPE7</accession>
<feature type="domain" description="AraC effector-binding" evidence="1">
    <location>
        <begin position="16"/>
        <end position="181"/>
    </location>
</feature>
<dbReference type="STRING" id="196164.gene:10742259"/>
<dbReference type="HOGENOM" id="CLU_1529748_0_0_11"/>